<accession>A0ABW8PG30</accession>
<dbReference type="Proteomes" id="UP001621713">
    <property type="component" value="Unassembled WGS sequence"/>
</dbReference>
<evidence type="ECO:0000313" key="2">
    <source>
        <dbReference type="Proteomes" id="UP001621713"/>
    </source>
</evidence>
<sequence length="66" mass="7821">MRNLGLKDIETDFVRKGKVGENEEDHKILVGKIKRATRLEASFDNEKENDNLKRMKFYGYVSEFIR</sequence>
<dbReference type="GeneID" id="56896752"/>
<comment type="caution">
    <text evidence="1">The sequence shown here is derived from an EMBL/GenBank/DDBJ whole genome shotgun (WGS) entry which is preliminary data.</text>
</comment>
<organism evidence="1 2">
    <name type="scientific">Flavobacterium covae</name>
    <dbReference type="NCBI Taxonomy" id="2906076"/>
    <lineage>
        <taxon>Bacteria</taxon>
        <taxon>Pseudomonadati</taxon>
        <taxon>Bacteroidota</taxon>
        <taxon>Flavobacteriia</taxon>
        <taxon>Flavobacteriales</taxon>
        <taxon>Flavobacteriaceae</taxon>
        <taxon>Flavobacterium</taxon>
    </lineage>
</organism>
<protein>
    <submittedName>
        <fullName evidence="1">Uncharacterized protein</fullName>
    </submittedName>
</protein>
<dbReference type="EMBL" id="JAZHOJ010000003">
    <property type="protein sequence ID" value="MFK7002614.1"/>
    <property type="molecule type" value="Genomic_DNA"/>
</dbReference>
<dbReference type="RefSeq" id="WP_060383603.1">
    <property type="nucleotide sequence ID" value="NZ_CP013992.1"/>
</dbReference>
<name>A0ABW8PG30_9FLAO</name>
<keyword evidence="2" id="KW-1185">Reference proteome</keyword>
<evidence type="ECO:0000313" key="1">
    <source>
        <dbReference type="EMBL" id="MFK7002614.1"/>
    </source>
</evidence>
<proteinExistence type="predicted"/>
<gene>
    <name evidence="1" type="ORF">V3467_01935</name>
</gene>
<reference evidence="1 2" key="1">
    <citation type="submission" date="2024-02" db="EMBL/GenBank/DDBJ databases">
        <title>Comparative Genomic Analysis of Flavobacterium Species Causing Columnaris Disease of Freshwater Fish in Thailand: Insights into Virulence and Resistance Mechanisms.</title>
        <authorList>
            <person name="Nguyen D."/>
            <person name="Chokmangmeepisarn P."/>
            <person name="Khianchaikhan K."/>
            <person name="Morishita M."/>
            <person name="Bunnoy A."/>
            <person name="Rodkhum C."/>
        </authorList>
    </citation>
    <scope>NUCLEOTIDE SEQUENCE [LARGE SCALE GENOMIC DNA]</scope>
    <source>
        <strain evidence="1 2">PCBSB2203</strain>
    </source>
</reference>